<dbReference type="AlphaFoldDB" id="A0A974GV49"/>
<dbReference type="Proteomes" id="UP000611629">
    <property type="component" value="Unassembled WGS sequence"/>
</dbReference>
<keyword evidence="4" id="KW-1185">Reference proteome</keyword>
<evidence type="ECO:0000256" key="1">
    <source>
        <dbReference type="ARBA" id="ARBA00008791"/>
    </source>
</evidence>
<dbReference type="CDD" id="cd00293">
    <property type="entry name" value="USP-like"/>
    <property type="match status" value="1"/>
</dbReference>
<proteinExistence type="inferred from homology"/>
<dbReference type="InterPro" id="IPR006016">
    <property type="entry name" value="UspA"/>
</dbReference>
<dbReference type="InterPro" id="IPR006015">
    <property type="entry name" value="Universal_stress_UspA"/>
</dbReference>
<dbReference type="PRINTS" id="PR01438">
    <property type="entry name" value="UNVRSLSTRESS"/>
</dbReference>
<dbReference type="PANTHER" id="PTHR46268">
    <property type="entry name" value="STRESS RESPONSE PROTEIN NHAX"/>
    <property type="match status" value="1"/>
</dbReference>
<evidence type="ECO:0000313" key="4">
    <source>
        <dbReference type="Proteomes" id="UP000611629"/>
    </source>
</evidence>
<dbReference type="Pfam" id="PF00582">
    <property type="entry name" value="Usp"/>
    <property type="match status" value="1"/>
</dbReference>
<name>A0A974GV49_SEDHY</name>
<comment type="caution">
    <text evidence="3">The sequence shown here is derived from an EMBL/GenBank/DDBJ whole genome shotgun (WGS) entry which is preliminary data.</text>
</comment>
<reference evidence="3" key="1">
    <citation type="submission" date="2020-07" db="EMBL/GenBank/DDBJ databases">
        <title>Genomic analysis of a strain of Sedimentibacter Hydroxybenzoicus DSM7310.</title>
        <authorList>
            <person name="Ma S."/>
        </authorList>
    </citation>
    <scope>NUCLEOTIDE SEQUENCE</scope>
    <source>
        <strain evidence="3">DSM 7310</strain>
    </source>
</reference>
<dbReference type="SUPFAM" id="SSF52402">
    <property type="entry name" value="Adenine nucleotide alpha hydrolases-like"/>
    <property type="match status" value="1"/>
</dbReference>
<accession>A0A974GV49</accession>
<evidence type="ECO:0000259" key="2">
    <source>
        <dbReference type="Pfam" id="PF00582"/>
    </source>
</evidence>
<comment type="similarity">
    <text evidence="1">Belongs to the universal stress protein A family.</text>
</comment>
<protein>
    <submittedName>
        <fullName evidence="3">Universal stress protein</fullName>
    </submittedName>
</protein>
<dbReference type="RefSeq" id="WP_179236607.1">
    <property type="nucleotide sequence ID" value="NZ_JACBNQ010000001.1"/>
</dbReference>
<dbReference type="PANTHER" id="PTHR46268:SF25">
    <property type="entry name" value="USPA DOMAIN PROTEIN"/>
    <property type="match status" value="1"/>
</dbReference>
<sequence>MKRLLVPIDGSNASIAAVKKAIEIARNNNSYIKLISVVKSSENKRKDRNENLWGAVDGSIIINEELEKKLESNYVESSEKLLSQIISRLDFNGIRVETEVLVGEPYLKIIEQAKSGNFDLIVMGSRGFSKMKRFFVGSVTQRVIAEAPSPVLVIRSAFEP</sequence>
<dbReference type="InterPro" id="IPR014729">
    <property type="entry name" value="Rossmann-like_a/b/a_fold"/>
</dbReference>
<dbReference type="EMBL" id="JACBNQ010000001">
    <property type="protein sequence ID" value="NYB72939.1"/>
    <property type="molecule type" value="Genomic_DNA"/>
</dbReference>
<gene>
    <name evidence="3" type="ORF">HZF24_02150</name>
</gene>
<dbReference type="Gene3D" id="3.40.50.620">
    <property type="entry name" value="HUPs"/>
    <property type="match status" value="1"/>
</dbReference>
<organism evidence="3 4">
    <name type="scientific">Sedimentibacter hydroxybenzoicus DSM 7310</name>
    <dbReference type="NCBI Taxonomy" id="1123245"/>
    <lineage>
        <taxon>Bacteria</taxon>
        <taxon>Bacillati</taxon>
        <taxon>Bacillota</taxon>
        <taxon>Tissierellia</taxon>
        <taxon>Sedimentibacter</taxon>
    </lineage>
</organism>
<evidence type="ECO:0000313" key="3">
    <source>
        <dbReference type="EMBL" id="NYB72939.1"/>
    </source>
</evidence>
<feature type="domain" description="UspA" evidence="2">
    <location>
        <begin position="1"/>
        <end position="155"/>
    </location>
</feature>